<protein>
    <recommendedName>
        <fullName evidence="2">Cell envelope-related transcriptional attenuator domain-containing protein</fullName>
    </recommendedName>
</protein>
<comment type="similarity">
    <text evidence="1">Belongs to the LytR/CpsA/Psr (LCP) family.</text>
</comment>
<dbReference type="InterPro" id="IPR050922">
    <property type="entry name" value="LytR/CpsA/Psr_CW_biosynth"/>
</dbReference>
<evidence type="ECO:0000256" key="1">
    <source>
        <dbReference type="ARBA" id="ARBA00006068"/>
    </source>
</evidence>
<accession>A0A523UYI6</accession>
<name>A0A523UYI6_UNCT6</name>
<dbReference type="Pfam" id="PF03816">
    <property type="entry name" value="LytR_cpsA_psr"/>
    <property type="match status" value="1"/>
</dbReference>
<comment type="caution">
    <text evidence="3">The sequence shown here is derived from an EMBL/GenBank/DDBJ whole genome shotgun (WGS) entry which is preliminary data.</text>
</comment>
<feature type="domain" description="Cell envelope-related transcriptional attenuator" evidence="2">
    <location>
        <begin position="138"/>
        <end position="227"/>
    </location>
</feature>
<dbReference type="EMBL" id="SOJN01000020">
    <property type="protein sequence ID" value="TET47469.1"/>
    <property type="molecule type" value="Genomic_DNA"/>
</dbReference>
<evidence type="ECO:0000259" key="2">
    <source>
        <dbReference type="Pfam" id="PF03816"/>
    </source>
</evidence>
<dbReference type="PANTHER" id="PTHR33392:SF6">
    <property type="entry name" value="POLYISOPRENYL-TEICHOIC ACID--PEPTIDOGLYCAN TEICHOIC ACID TRANSFERASE TAGU"/>
    <property type="match status" value="1"/>
</dbReference>
<reference evidence="3 4" key="1">
    <citation type="submission" date="2019-03" db="EMBL/GenBank/DDBJ databases">
        <title>Metabolic potential of uncultured bacteria and archaea associated with petroleum seepage in deep-sea sediments.</title>
        <authorList>
            <person name="Dong X."/>
            <person name="Hubert C."/>
        </authorList>
    </citation>
    <scope>NUCLEOTIDE SEQUENCE [LARGE SCALE GENOMIC DNA]</scope>
    <source>
        <strain evidence="3">E44_bin18</strain>
    </source>
</reference>
<proteinExistence type="inferred from homology"/>
<dbReference type="AlphaFoldDB" id="A0A523UYI6"/>
<evidence type="ECO:0000313" key="4">
    <source>
        <dbReference type="Proteomes" id="UP000315525"/>
    </source>
</evidence>
<dbReference type="InterPro" id="IPR004474">
    <property type="entry name" value="LytR_CpsA_psr"/>
</dbReference>
<organism evidence="3 4">
    <name type="scientific">candidate division TA06 bacterium</name>
    <dbReference type="NCBI Taxonomy" id="2250710"/>
    <lineage>
        <taxon>Bacteria</taxon>
        <taxon>Bacteria division TA06</taxon>
    </lineage>
</organism>
<dbReference type="Proteomes" id="UP000315525">
    <property type="component" value="Unassembled WGS sequence"/>
</dbReference>
<gene>
    <name evidence="3" type="ORF">E3J62_01460</name>
</gene>
<sequence length="370" mass="41206">MKKEFSVSYFLKIVLLAPLSLPLLVAMPGRLGTGYVFSPDYKSQSAVDGQEARSDPHSPVASAIRPTSRFWEINSDIVGDLEHGPENTQGTSTDNGMRRAAGELGYADQLAELECGGEDGTNILLLGIDRRRGRGRGRSDMIVLLRVVPELGVLTLSIPRDVKVPLRPGRPFGYQDKIAHMYVYGGVERTRKSVENLLGIKIDHYVVVENFSNFKRLLSLIRGVDIDKHLEGQIGLKWVRNRGFGRGDIERTMRFQVFVKAAIDKAWNLTDGGNQRLVNILTRASLLFVNTDLSLSDILALVEKLRAADFDPSTQIHMGHLRGRVTSSDSPALGLSYSLLQTDRKQLKHLSKLFTNRKVMPECTPKRSLL</sequence>
<dbReference type="Gene3D" id="3.40.630.190">
    <property type="entry name" value="LCP protein"/>
    <property type="match status" value="1"/>
</dbReference>
<evidence type="ECO:0000313" key="3">
    <source>
        <dbReference type="EMBL" id="TET47469.1"/>
    </source>
</evidence>
<dbReference type="PANTHER" id="PTHR33392">
    <property type="entry name" value="POLYISOPRENYL-TEICHOIC ACID--PEPTIDOGLYCAN TEICHOIC ACID TRANSFERASE TAGU"/>
    <property type="match status" value="1"/>
</dbReference>